<evidence type="ECO:0000313" key="1">
    <source>
        <dbReference type="EMBL" id="PHM40297.1"/>
    </source>
</evidence>
<sequence length="47" mass="5445">MKGDTEEVEYKLNFTDINQCTRLNLAKERKNKTGLQRAVLIELTVGY</sequence>
<proteinExistence type="predicted"/>
<keyword evidence="2" id="KW-1185">Reference proteome</keyword>
<comment type="caution">
    <text evidence="1">The sequence shown here is derived from an EMBL/GenBank/DDBJ whole genome shotgun (WGS) entry which is preliminary data.</text>
</comment>
<accession>A0A2G0P083</accession>
<protein>
    <recommendedName>
        <fullName evidence="3">Transposase</fullName>
    </recommendedName>
</protein>
<dbReference type="RefSeq" id="WP_169924692.1">
    <property type="nucleotide sequence ID" value="NZ_CAWNQB010000056.1"/>
</dbReference>
<evidence type="ECO:0000313" key="2">
    <source>
        <dbReference type="Proteomes" id="UP000224607"/>
    </source>
</evidence>
<evidence type="ECO:0008006" key="3">
    <source>
        <dbReference type="Google" id="ProtNLM"/>
    </source>
</evidence>
<gene>
    <name evidence="1" type="ORF">Xmau_02058</name>
</gene>
<organism evidence="1 2">
    <name type="scientific">Xenorhabdus mauleonii</name>
    <dbReference type="NCBI Taxonomy" id="351675"/>
    <lineage>
        <taxon>Bacteria</taxon>
        <taxon>Pseudomonadati</taxon>
        <taxon>Pseudomonadota</taxon>
        <taxon>Gammaproteobacteria</taxon>
        <taxon>Enterobacterales</taxon>
        <taxon>Morganellaceae</taxon>
        <taxon>Xenorhabdus</taxon>
    </lineage>
</organism>
<dbReference type="Proteomes" id="UP000224607">
    <property type="component" value="Unassembled WGS sequence"/>
</dbReference>
<name>A0A2G0P083_9GAMM</name>
<dbReference type="EMBL" id="NITY01000006">
    <property type="protein sequence ID" value="PHM40297.1"/>
    <property type="molecule type" value="Genomic_DNA"/>
</dbReference>
<reference evidence="1 2" key="1">
    <citation type="journal article" date="2017" name="Nat. Microbiol.">
        <title>Natural product diversity associated with the nematode symbionts Photorhabdus and Xenorhabdus.</title>
        <authorList>
            <person name="Tobias N.J."/>
            <person name="Wolff H."/>
            <person name="Djahanschiri B."/>
            <person name="Grundmann F."/>
            <person name="Kronenwerth M."/>
            <person name="Shi Y.M."/>
            <person name="Simonyi S."/>
            <person name="Grun P."/>
            <person name="Shapiro-Ilan D."/>
            <person name="Pidot S.J."/>
            <person name="Stinear T.P."/>
            <person name="Ebersberger I."/>
            <person name="Bode H.B."/>
        </authorList>
    </citation>
    <scope>NUCLEOTIDE SEQUENCE [LARGE SCALE GENOMIC DNA]</scope>
    <source>
        <strain evidence="1 2">DSM 17908</strain>
    </source>
</reference>